<evidence type="ECO:0000256" key="1">
    <source>
        <dbReference type="ARBA" id="ARBA00006336"/>
    </source>
</evidence>
<dbReference type="InterPro" id="IPR036380">
    <property type="entry name" value="Isochorismatase-like_sf"/>
</dbReference>
<dbReference type="OrthoDB" id="167809at2759"/>
<dbReference type="Gene3D" id="3.40.50.850">
    <property type="entry name" value="Isochorismatase-like"/>
    <property type="match status" value="1"/>
</dbReference>
<sequence>MVVIPEAQTADHPKVIGGAENFWLYSETEGYDITHPASPDAPKIYPRMTLKTDSSRVVIAPARTALVIIDLQNYFLSPAFKRPSESRGLRVVERLINEAIPACRKAGIPILWLGWGLTHDDIESMPPAMIHDYKIPELGVDIGPVQLDDGSTVDGSKVLMRDQWNSEFYAWKNRLSGFWGGTEVEDILKRRGIRTLMFAGCNTDQCVASSLMDAVWRNWDCILLSDATATTSPQFAQNEVEYNMEGWGFKLTCKDLVDGINTLKTSQDTEL</sequence>
<protein>
    <submittedName>
        <fullName evidence="4">Isochorismatase hydrolase</fullName>
    </submittedName>
</protein>
<comment type="similarity">
    <text evidence="1">Belongs to the isochorismatase family.</text>
</comment>
<reference evidence="4" key="1">
    <citation type="journal article" date="2020" name="Stud. Mycol.">
        <title>101 Dothideomycetes genomes: a test case for predicting lifestyles and emergence of pathogens.</title>
        <authorList>
            <person name="Haridas S."/>
            <person name="Albert R."/>
            <person name="Binder M."/>
            <person name="Bloem J."/>
            <person name="Labutti K."/>
            <person name="Salamov A."/>
            <person name="Andreopoulos B."/>
            <person name="Baker S."/>
            <person name="Barry K."/>
            <person name="Bills G."/>
            <person name="Bluhm B."/>
            <person name="Cannon C."/>
            <person name="Castanera R."/>
            <person name="Culley D."/>
            <person name="Daum C."/>
            <person name="Ezra D."/>
            <person name="Gonzalez J."/>
            <person name="Henrissat B."/>
            <person name="Kuo A."/>
            <person name="Liang C."/>
            <person name="Lipzen A."/>
            <person name="Lutzoni F."/>
            <person name="Magnuson J."/>
            <person name="Mondo S."/>
            <person name="Nolan M."/>
            <person name="Ohm R."/>
            <person name="Pangilinan J."/>
            <person name="Park H.-J."/>
            <person name="Ramirez L."/>
            <person name="Alfaro M."/>
            <person name="Sun H."/>
            <person name="Tritt A."/>
            <person name="Yoshinaga Y."/>
            <person name="Zwiers L.-H."/>
            <person name="Turgeon B."/>
            <person name="Goodwin S."/>
            <person name="Spatafora J."/>
            <person name="Crous P."/>
            <person name="Grigoriev I."/>
        </authorList>
    </citation>
    <scope>NUCLEOTIDE SEQUENCE</scope>
    <source>
        <strain evidence="4">CBS 113818</strain>
    </source>
</reference>
<dbReference type="InterPro" id="IPR050272">
    <property type="entry name" value="Isochorismatase-like_hydrls"/>
</dbReference>
<evidence type="ECO:0000313" key="5">
    <source>
        <dbReference type="Proteomes" id="UP000799424"/>
    </source>
</evidence>
<proteinExistence type="inferred from homology"/>
<keyword evidence="5" id="KW-1185">Reference proteome</keyword>
<dbReference type="InterPro" id="IPR000868">
    <property type="entry name" value="Isochorismatase-like_dom"/>
</dbReference>
<dbReference type="AlphaFoldDB" id="A0A6A7A6L7"/>
<dbReference type="PANTHER" id="PTHR43540:SF9">
    <property type="entry name" value="FAMILY HYDROLASE, PUTATIVE (AFU_ORTHOLOGUE AFUA_2G08700)-RELATED"/>
    <property type="match status" value="1"/>
</dbReference>
<dbReference type="GO" id="GO:0016787">
    <property type="term" value="F:hydrolase activity"/>
    <property type="evidence" value="ECO:0007669"/>
    <property type="project" value="UniProtKB-KW"/>
</dbReference>
<evidence type="ECO:0000313" key="4">
    <source>
        <dbReference type="EMBL" id="KAF2828418.1"/>
    </source>
</evidence>
<gene>
    <name evidence="4" type="ORF">CC86DRAFT_392723</name>
</gene>
<accession>A0A6A7A6L7</accession>
<keyword evidence="2 4" id="KW-0378">Hydrolase</keyword>
<organism evidence="4 5">
    <name type="scientific">Ophiobolus disseminans</name>
    <dbReference type="NCBI Taxonomy" id="1469910"/>
    <lineage>
        <taxon>Eukaryota</taxon>
        <taxon>Fungi</taxon>
        <taxon>Dikarya</taxon>
        <taxon>Ascomycota</taxon>
        <taxon>Pezizomycotina</taxon>
        <taxon>Dothideomycetes</taxon>
        <taxon>Pleosporomycetidae</taxon>
        <taxon>Pleosporales</taxon>
        <taxon>Pleosporineae</taxon>
        <taxon>Phaeosphaeriaceae</taxon>
        <taxon>Ophiobolus</taxon>
    </lineage>
</organism>
<evidence type="ECO:0000256" key="2">
    <source>
        <dbReference type="ARBA" id="ARBA00022801"/>
    </source>
</evidence>
<dbReference type="PANTHER" id="PTHR43540">
    <property type="entry name" value="PEROXYUREIDOACRYLATE/UREIDOACRYLATE AMIDOHYDROLASE-RELATED"/>
    <property type="match status" value="1"/>
</dbReference>
<feature type="domain" description="Isochorismatase-like" evidence="3">
    <location>
        <begin position="64"/>
        <end position="239"/>
    </location>
</feature>
<dbReference type="CDD" id="cd00431">
    <property type="entry name" value="cysteine_hydrolases"/>
    <property type="match status" value="1"/>
</dbReference>
<dbReference type="Proteomes" id="UP000799424">
    <property type="component" value="Unassembled WGS sequence"/>
</dbReference>
<name>A0A6A7A6L7_9PLEO</name>
<evidence type="ECO:0000259" key="3">
    <source>
        <dbReference type="Pfam" id="PF00857"/>
    </source>
</evidence>
<dbReference type="Pfam" id="PF00857">
    <property type="entry name" value="Isochorismatase"/>
    <property type="match status" value="1"/>
</dbReference>
<dbReference type="EMBL" id="MU006222">
    <property type="protein sequence ID" value="KAF2828418.1"/>
    <property type="molecule type" value="Genomic_DNA"/>
</dbReference>
<dbReference type="SUPFAM" id="SSF52499">
    <property type="entry name" value="Isochorismatase-like hydrolases"/>
    <property type="match status" value="1"/>
</dbReference>